<dbReference type="AlphaFoldDB" id="A0A6N9VFP4"/>
<keyword evidence="4" id="KW-0012">Acyltransferase</keyword>
<keyword evidence="2" id="KW-0511">Multifunctional enzyme</keyword>
<dbReference type="SUPFAM" id="SSF52151">
    <property type="entry name" value="FabD/lysophospholipase-like"/>
    <property type="match status" value="1"/>
</dbReference>
<dbReference type="InterPro" id="IPR050091">
    <property type="entry name" value="PKS_NRPS_Biosynth_Enz"/>
</dbReference>
<dbReference type="InterPro" id="IPR014043">
    <property type="entry name" value="Acyl_transferase_dom"/>
</dbReference>
<feature type="domain" description="Malonyl-CoA:ACP transacylase (MAT)" evidence="3">
    <location>
        <begin position="1"/>
        <end position="103"/>
    </location>
</feature>
<dbReference type="GO" id="GO:0004312">
    <property type="term" value="F:fatty acid synthase activity"/>
    <property type="evidence" value="ECO:0007669"/>
    <property type="project" value="TreeGrafter"/>
</dbReference>
<dbReference type="PANTHER" id="PTHR43775:SF51">
    <property type="entry name" value="INACTIVE PHENOLPHTHIOCEROL SYNTHESIS POLYKETIDE SYNTHASE TYPE I PKS1-RELATED"/>
    <property type="match status" value="1"/>
</dbReference>
<accession>A0A6N9VFP4</accession>
<feature type="non-terminal residue" evidence="4">
    <location>
        <position position="103"/>
    </location>
</feature>
<proteinExistence type="predicted"/>
<dbReference type="GO" id="GO:0006633">
    <property type="term" value="P:fatty acid biosynthetic process"/>
    <property type="evidence" value="ECO:0007669"/>
    <property type="project" value="TreeGrafter"/>
</dbReference>
<evidence type="ECO:0000313" key="4">
    <source>
        <dbReference type="EMBL" id="NEB71237.1"/>
    </source>
</evidence>
<dbReference type="Proteomes" id="UP000471648">
    <property type="component" value="Unassembled WGS sequence"/>
</dbReference>
<protein>
    <submittedName>
        <fullName evidence="4">Acyltransferase domain-containing protein</fullName>
    </submittedName>
</protein>
<evidence type="ECO:0000256" key="2">
    <source>
        <dbReference type="ARBA" id="ARBA00023268"/>
    </source>
</evidence>
<feature type="non-terminal residue" evidence="4">
    <location>
        <position position="1"/>
    </location>
</feature>
<comment type="caution">
    <text evidence="4">The sequence shown here is derived from an EMBL/GenBank/DDBJ whole genome shotgun (WGS) entry which is preliminary data.</text>
</comment>
<sequence>LGTEVDALAGEFAAEGRKVQRLAVSHAFHSALMEPMLDAFRDVAKGLGYGEPRIPVVSNVTGALAEPGQLSVPEYWVEHVRRTVRFADAVHALDQAGANAFLE</sequence>
<dbReference type="RefSeq" id="WP_164358568.1">
    <property type="nucleotide sequence ID" value="NZ_JAAGME010001234.1"/>
</dbReference>
<name>A0A6N9VFP4_STRMI</name>
<dbReference type="Pfam" id="PF00698">
    <property type="entry name" value="Acyl_transf_1"/>
    <property type="match status" value="1"/>
</dbReference>
<dbReference type="InterPro" id="IPR001227">
    <property type="entry name" value="Ac_transferase_dom_sf"/>
</dbReference>
<keyword evidence="1 4" id="KW-0808">Transferase</keyword>
<evidence type="ECO:0000256" key="1">
    <source>
        <dbReference type="ARBA" id="ARBA00022679"/>
    </source>
</evidence>
<dbReference type="Gene3D" id="3.40.366.10">
    <property type="entry name" value="Malonyl-Coenzyme A Acyl Carrier Protein, domain 2"/>
    <property type="match status" value="1"/>
</dbReference>
<dbReference type="InterPro" id="IPR016035">
    <property type="entry name" value="Acyl_Trfase/lysoPLipase"/>
</dbReference>
<gene>
    <name evidence="4" type="ORF">G3I39_29845</name>
</gene>
<evidence type="ECO:0000313" key="5">
    <source>
        <dbReference type="Proteomes" id="UP000471648"/>
    </source>
</evidence>
<dbReference type="EMBL" id="JAAGME010001234">
    <property type="protein sequence ID" value="NEB71237.1"/>
    <property type="molecule type" value="Genomic_DNA"/>
</dbReference>
<dbReference type="PANTHER" id="PTHR43775">
    <property type="entry name" value="FATTY ACID SYNTHASE"/>
    <property type="match status" value="1"/>
</dbReference>
<dbReference type="SMART" id="SM00827">
    <property type="entry name" value="PKS_AT"/>
    <property type="match status" value="1"/>
</dbReference>
<evidence type="ECO:0000259" key="3">
    <source>
        <dbReference type="SMART" id="SM00827"/>
    </source>
</evidence>
<reference evidence="4 5" key="1">
    <citation type="submission" date="2020-01" db="EMBL/GenBank/DDBJ databases">
        <title>Insect and environment-associated Actinomycetes.</title>
        <authorList>
            <person name="Currrie C."/>
            <person name="Chevrette M."/>
            <person name="Carlson C."/>
            <person name="Stubbendieck R."/>
            <person name="Wendt-Pienkowski E."/>
        </authorList>
    </citation>
    <scope>NUCLEOTIDE SEQUENCE [LARGE SCALE GENOMIC DNA]</scope>
    <source>
        <strain evidence="4 5">SID14438</strain>
    </source>
</reference>
<organism evidence="4 5">
    <name type="scientific">Streptomyces microflavus</name>
    <name type="common">Streptomyces lipmanii</name>
    <dbReference type="NCBI Taxonomy" id="1919"/>
    <lineage>
        <taxon>Bacteria</taxon>
        <taxon>Bacillati</taxon>
        <taxon>Actinomycetota</taxon>
        <taxon>Actinomycetes</taxon>
        <taxon>Kitasatosporales</taxon>
        <taxon>Streptomycetaceae</taxon>
        <taxon>Streptomyces</taxon>
    </lineage>
</organism>